<dbReference type="InterPro" id="IPR043129">
    <property type="entry name" value="ATPase_NBD"/>
</dbReference>
<dbReference type="GO" id="GO:0097175">
    <property type="term" value="P:1,6-anhydro-N-acetyl-beta-muramic acid catabolic process"/>
    <property type="evidence" value="ECO:0007669"/>
    <property type="project" value="UniProtKB-UniRule"/>
</dbReference>
<dbReference type="EMBL" id="LT629690">
    <property type="protein sequence ID" value="SDF02437.1"/>
    <property type="molecule type" value="Genomic_DNA"/>
</dbReference>
<dbReference type="PANTHER" id="PTHR30605">
    <property type="entry name" value="ANHYDRO-N-ACETYLMURAMIC ACID KINASE"/>
    <property type="match status" value="1"/>
</dbReference>
<keyword evidence="1" id="KW-0547">Nucleotide-binding</keyword>
<dbReference type="GO" id="GO:0006040">
    <property type="term" value="P:amino sugar metabolic process"/>
    <property type="evidence" value="ECO:0007669"/>
    <property type="project" value="InterPro"/>
</dbReference>
<keyword evidence="1 2" id="KW-0418">Kinase</keyword>
<dbReference type="InterPro" id="IPR005338">
    <property type="entry name" value="Anhydro_N_Ac-Mur_kinase"/>
</dbReference>
<name>A0A1G7HPM7_9BACT</name>
<dbReference type="UniPathway" id="UPA00544"/>
<dbReference type="Gene3D" id="3.30.420.40">
    <property type="match status" value="2"/>
</dbReference>
<organism evidence="2 3">
    <name type="scientific">Terriglobus roseus</name>
    <dbReference type="NCBI Taxonomy" id="392734"/>
    <lineage>
        <taxon>Bacteria</taxon>
        <taxon>Pseudomonadati</taxon>
        <taxon>Acidobacteriota</taxon>
        <taxon>Terriglobia</taxon>
        <taxon>Terriglobales</taxon>
        <taxon>Acidobacteriaceae</taxon>
        <taxon>Terriglobus</taxon>
    </lineage>
</organism>
<comment type="catalytic activity">
    <reaction evidence="1">
        <text>1,6-anhydro-N-acetyl-beta-muramate + ATP + H2O = N-acetyl-D-muramate 6-phosphate + ADP + H(+)</text>
        <dbReference type="Rhea" id="RHEA:24952"/>
        <dbReference type="ChEBI" id="CHEBI:15377"/>
        <dbReference type="ChEBI" id="CHEBI:15378"/>
        <dbReference type="ChEBI" id="CHEBI:30616"/>
        <dbReference type="ChEBI" id="CHEBI:58690"/>
        <dbReference type="ChEBI" id="CHEBI:58722"/>
        <dbReference type="ChEBI" id="CHEBI:456216"/>
        <dbReference type="EC" id="2.7.1.170"/>
    </reaction>
</comment>
<dbReference type="OrthoDB" id="9763949at2"/>
<dbReference type="Pfam" id="PF03702">
    <property type="entry name" value="AnmK"/>
    <property type="match status" value="1"/>
</dbReference>
<keyword evidence="1" id="KW-0808">Transferase</keyword>
<gene>
    <name evidence="1" type="primary">anmK</name>
    <name evidence="2" type="ORF">SAMN05444167_1167</name>
</gene>
<dbReference type="PANTHER" id="PTHR30605:SF0">
    <property type="entry name" value="ANHYDRO-N-ACETYLMURAMIC ACID KINASE"/>
    <property type="match status" value="1"/>
</dbReference>
<dbReference type="EC" id="2.7.1.170" evidence="1"/>
<keyword evidence="3" id="KW-1185">Reference proteome</keyword>
<dbReference type="Proteomes" id="UP000182427">
    <property type="component" value="Chromosome I"/>
</dbReference>
<reference evidence="2 3" key="1">
    <citation type="submission" date="2016-10" db="EMBL/GenBank/DDBJ databases">
        <authorList>
            <person name="de Groot N.N."/>
        </authorList>
    </citation>
    <scope>NUCLEOTIDE SEQUENCE [LARGE SCALE GENOMIC DNA]</scope>
    <source>
        <strain evidence="2 3">GAS232</strain>
    </source>
</reference>
<comment type="function">
    <text evidence="1">Catalyzes the specific phosphorylation of 1,6-anhydro-N-acetylmuramic acid (anhMurNAc) with the simultaneous cleavage of the 1,6-anhydro ring, generating MurNAc-6-P. Is required for the utilization of anhMurNAc either imported from the medium or derived from its own cell wall murein, and thus plays a role in cell wall recycling.</text>
</comment>
<proteinExistence type="inferred from homology"/>
<dbReference type="UniPathway" id="UPA00343"/>
<dbReference type="GO" id="GO:0016301">
    <property type="term" value="F:kinase activity"/>
    <property type="evidence" value="ECO:0007669"/>
    <property type="project" value="UniProtKB-KW"/>
</dbReference>
<dbReference type="AlphaFoldDB" id="A0A1G7HPM7"/>
<keyword evidence="1" id="KW-0119">Carbohydrate metabolism</keyword>
<evidence type="ECO:0000313" key="3">
    <source>
        <dbReference type="Proteomes" id="UP000182427"/>
    </source>
</evidence>
<comment type="similarity">
    <text evidence="1">Belongs to the anhydro-N-acetylmuramic acid kinase family.</text>
</comment>
<comment type="pathway">
    <text evidence="1">Cell wall biogenesis; peptidoglycan recycling.</text>
</comment>
<accession>A0A1G7HPM7</accession>
<dbReference type="GO" id="GO:0016773">
    <property type="term" value="F:phosphotransferase activity, alcohol group as acceptor"/>
    <property type="evidence" value="ECO:0007669"/>
    <property type="project" value="UniProtKB-UniRule"/>
</dbReference>
<dbReference type="RefSeq" id="WP_083344313.1">
    <property type="nucleotide sequence ID" value="NZ_LT629690.1"/>
</dbReference>
<protein>
    <recommendedName>
        <fullName evidence="1">Anhydro-N-acetylmuramic acid kinase</fullName>
        <ecNumber evidence="1">2.7.1.170</ecNumber>
    </recommendedName>
    <alternativeName>
        <fullName evidence="1">AnhMurNAc kinase</fullName>
    </alternativeName>
</protein>
<comment type="pathway">
    <text evidence="1">Amino-sugar metabolism; 1,6-anhydro-N-acetylmuramate degradation.</text>
</comment>
<keyword evidence="1" id="KW-0067">ATP-binding</keyword>
<dbReference type="CDD" id="cd24050">
    <property type="entry name" value="ASKHA_NBD_ANMK"/>
    <property type="match status" value="1"/>
</dbReference>
<dbReference type="SUPFAM" id="SSF53067">
    <property type="entry name" value="Actin-like ATPase domain"/>
    <property type="match status" value="1"/>
</dbReference>
<sequence length="395" mass="42451">MKTQKAMIVAGVMSGTSADGVDVALVRITPTKDAAKPRLKLLSHTEFAYPKKLREAVLASMDAPAMSTAEFARLHWRLGEFYGDCITQAQEQSGIRAKLAGVHGQTIYHQGTVAKFLGEPLRCTLQIGEASEVSTRTGLPVVSDFRPADMVAGGQAAPLVPMFDRVFFAHAKRNRVLQNLGGIANMTAIPTGTDKLLAFDSGPASMVIDACMQQLFGKSYDRNGVTAKRGSVIHEVLINALKLPYFHLPAPKSCGREEFGKTYVERFIAACRQHNAKDEDVIATATALTAESILAAYRSIVWPFLGQNAPLAQSTDYIVAGGGAKNVTLMKMLRNGLEPLGVTVSTTDDFGVPSQAKEAMAFALLAWLRWHELPGNVPSATGATRPAILGRITLP</sequence>
<dbReference type="GO" id="GO:0009254">
    <property type="term" value="P:peptidoglycan turnover"/>
    <property type="evidence" value="ECO:0007669"/>
    <property type="project" value="UniProtKB-UniRule"/>
</dbReference>
<dbReference type="HAMAP" id="MF_01270">
    <property type="entry name" value="AnhMurNAc_kinase"/>
    <property type="match status" value="1"/>
</dbReference>
<dbReference type="NCBIfam" id="NF007148">
    <property type="entry name" value="PRK09585.3-2"/>
    <property type="match status" value="1"/>
</dbReference>
<evidence type="ECO:0000313" key="2">
    <source>
        <dbReference type="EMBL" id="SDF02437.1"/>
    </source>
</evidence>
<feature type="binding site" evidence="1">
    <location>
        <begin position="15"/>
        <end position="22"/>
    </location>
    <ligand>
        <name>ATP</name>
        <dbReference type="ChEBI" id="CHEBI:30616"/>
    </ligand>
</feature>
<dbReference type="GO" id="GO:0005524">
    <property type="term" value="F:ATP binding"/>
    <property type="evidence" value="ECO:0007669"/>
    <property type="project" value="UniProtKB-UniRule"/>
</dbReference>
<evidence type="ECO:0000256" key="1">
    <source>
        <dbReference type="HAMAP-Rule" id="MF_01270"/>
    </source>
</evidence>